<gene>
    <name evidence="2" type="ORF">LECACI_7A006948</name>
</gene>
<keyword evidence="3" id="KW-1185">Reference proteome</keyword>
<dbReference type="EMBL" id="CAVMBE010000053">
    <property type="protein sequence ID" value="CAK4031790.1"/>
    <property type="molecule type" value="Genomic_DNA"/>
</dbReference>
<feature type="compositionally biased region" description="Polar residues" evidence="1">
    <location>
        <begin position="10"/>
        <end position="21"/>
    </location>
</feature>
<proteinExistence type="predicted"/>
<comment type="caution">
    <text evidence="2">The sequence shown here is derived from an EMBL/GenBank/DDBJ whole genome shotgun (WGS) entry which is preliminary data.</text>
</comment>
<feature type="compositionally biased region" description="Low complexity" evidence="1">
    <location>
        <begin position="22"/>
        <end position="46"/>
    </location>
</feature>
<reference evidence="2" key="1">
    <citation type="submission" date="2023-11" db="EMBL/GenBank/DDBJ databases">
        <authorList>
            <person name="Alioto T."/>
            <person name="Alioto T."/>
            <person name="Gomez Garrido J."/>
        </authorList>
    </citation>
    <scope>NUCLEOTIDE SEQUENCE</scope>
</reference>
<feature type="region of interest" description="Disordered" evidence="1">
    <location>
        <begin position="1"/>
        <end position="53"/>
    </location>
</feature>
<evidence type="ECO:0008006" key="4">
    <source>
        <dbReference type="Google" id="ProtNLM"/>
    </source>
</evidence>
<evidence type="ECO:0000313" key="2">
    <source>
        <dbReference type="EMBL" id="CAK4031790.1"/>
    </source>
</evidence>
<evidence type="ECO:0000256" key="1">
    <source>
        <dbReference type="SAM" id="MobiDB-lite"/>
    </source>
</evidence>
<organism evidence="2 3">
    <name type="scientific">Lecanosticta acicola</name>
    <dbReference type="NCBI Taxonomy" id="111012"/>
    <lineage>
        <taxon>Eukaryota</taxon>
        <taxon>Fungi</taxon>
        <taxon>Dikarya</taxon>
        <taxon>Ascomycota</taxon>
        <taxon>Pezizomycotina</taxon>
        <taxon>Dothideomycetes</taxon>
        <taxon>Dothideomycetidae</taxon>
        <taxon>Mycosphaerellales</taxon>
        <taxon>Mycosphaerellaceae</taxon>
        <taxon>Lecanosticta</taxon>
    </lineage>
</organism>
<name>A0AAI8Z3H6_9PEZI</name>
<dbReference type="AlphaFoldDB" id="A0AAI8Z3H6"/>
<evidence type="ECO:0000313" key="3">
    <source>
        <dbReference type="Proteomes" id="UP001296104"/>
    </source>
</evidence>
<accession>A0AAI8Z3H6</accession>
<protein>
    <recommendedName>
        <fullName evidence="4">DUF4440 domain-containing protein</fullName>
    </recommendedName>
</protein>
<sequence length="184" mass="20439">MDPLFRDVQETCNAQDQRSSHSSSAETTPQTAPTPQSQDSTQDSTQAQRPGESTGAYLERLSASMMEALNERTFENHPILSYLSPNFRASLDSPSSTAEEILVHFHKLVEVYPETHVRAVETKAYVYPNLGKADVYMNLEGTGNPPGLVRQGFCQLDWELVDGKWTCVRHKGLGGTVPQDPDRL</sequence>
<dbReference type="Proteomes" id="UP001296104">
    <property type="component" value="Unassembled WGS sequence"/>
</dbReference>